<dbReference type="PANTHER" id="PTHR43425:SF2">
    <property type="entry name" value="OXYGEN-INSENSITIVE NADPH NITROREDUCTASE"/>
    <property type="match status" value="1"/>
</dbReference>
<feature type="compositionally biased region" description="Polar residues" evidence="5">
    <location>
        <begin position="251"/>
        <end position="267"/>
    </location>
</feature>
<dbReference type="Proteomes" id="UP000824250">
    <property type="component" value="Unassembled WGS sequence"/>
</dbReference>
<evidence type="ECO:0000256" key="4">
    <source>
        <dbReference type="ARBA" id="ARBA00023002"/>
    </source>
</evidence>
<evidence type="ECO:0000256" key="3">
    <source>
        <dbReference type="ARBA" id="ARBA00022643"/>
    </source>
</evidence>
<dbReference type="EMBL" id="DVGC01000050">
    <property type="protein sequence ID" value="HIR06076.1"/>
    <property type="molecule type" value="Genomic_DNA"/>
</dbReference>
<dbReference type="SUPFAM" id="SSF55469">
    <property type="entry name" value="FMN-dependent nitroreductase-like"/>
    <property type="match status" value="1"/>
</dbReference>
<dbReference type="InterPro" id="IPR016446">
    <property type="entry name" value="Flavin_OxRdtase_Frp"/>
</dbReference>
<organism evidence="7 8">
    <name type="scientific">Candidatus Copromonas faecavium</name>
    <name type="common">nom. illeg.</name>
    <dbReference type="NCBI Taxonomy" id="2840740"/>
    <lineage>
        <taxon>Bacteria</taxon>
        <taxon>Bacillati</taxon>
        <taxon>Bacillota</taxon>
        <taxon>Clostridia</taxon>
        <taxon>Lachnospirales</taxon>
        <taxon>Lachnospiraceae</taxon>
        <taxon>Candidatus Copromonas (nom. illeg.)</taxon>
    </lineage>
</organism>
<dbReference type="AlphaFoldDB" id="A0A9D1D5D5"/>
<reference evidence="7" key="2">
    <citation type="journal article" date="2021" name="PeerJ">
        <title>Extensive microbial diversity within the chicken gut microbiome revealed by metagenomics and culture.</title>
        <authorList>
            <person name="Gilroy R."/>
            <person name="Ravi A."/>
            <person name="Getino M."/>
            <person name="Pursley I."/>
            <person name="Horton D.L."/>
            <person name="Alikhan N.F."/>
            <person name="Baker D."/>
            <person name="Gharbi K."/>
            <person name="Hall N."/>
            <person name="Watson M."/>
            <person name="Adriaenssens E.M."/>
            <person name="Foster-Nyarko E."/>
            <person name="Jarju S."/>
            <person name="Secka A."/>
            <person name="Antonio M."/>
            <person name="Oren A."/>
            <person name="Chaudhuri R.R."/>
            <person name="La Ragione R."/>
            <person name="Hildebrand F."/>
            <person name="Pallen M.J."/>
        </authorList>
    </citation>
    <scope>NUCLEOTIDE SEQUENCE</scope>
    <source>
        <strain evidence="7">CHK180-2868</strain>
    </source>
</reference>
<dbReference type="InterPro" id="IPR000415">
    <property type="entry name" value="Nitroreductase-like"/>
</dbReference>
<evidence type="ECO:0000256" key="1">
    <source>
        <dbReference type="ARBA" id="ARBA00008366"/>
    </source>
</evidence>
<keyword evidence="3" id="KW-0288">FMN</keyword>
<evidence type="ECO:0000256" key="5">
    <source>
        <dbReference type="SAM" id="MobiDB-lite"/>
    </source>
</evidence>
<comment type="similarity">
    <text evidence="1">Belongs to the flavin oxidoreductase frp family.</text>
</comment>
<name>A0A9D1D5D5_9FIRM</name>
<feature type="domain" description="Nitroreductase" evidence="6">
    <location>
        <begin position="10"/>
        <end position="163"/>
    </location>
</feature>
<dbReference type="InterPro" id="IPR029479">
    <property type="entry name" value="Nitroreductase"/>
</dbReference>
<dbReference type="Pfam" id="PF00881">
    <property type="entry name" value="Nitroreductase"/>
    <property type="match status" value="1"/>
</dbReference>
<feature type="region of interest" description="Disordered" evidence="5">
    <location>
        <begin position="244"/>
        <end position="267"/>
    </location>
</feature>
<comment type="caution">
    <text evidence="7">The sequence shown here is derived from an EMBL/GenBank/DDBJ whole genome shotgun (WGS) entry which is preliminary data.</text>
</comment>
<dbReference type="Gene3D" id="3.40.109.10">
    <property type="entry name" value="NADH Oxidase"/>
    <property type="match status" value="1"/>
</dbReference>
<sequence>MNPIIESLWKRKSVRAYTGQQISEEDKRLILQSASEAASAGNQQMYTILDITDQNLKDTLSETCDHQPFIAKAEMVLVFCVDFQKWYDAFSMAGCNPRHPQAGDFMLAAMDAAIAAQNAVTAAESLGIGSCYIGDIMERYEIHRELFGLPDYAVPILMAVFGYPTEQQKERKKPLRAPLDFLVHENHYRRLAGEELRNGIAPNRGDMDFEEWMKRFCSRKYHSGFSLEMSRSIQAALDHFCGRDQNKDSEISGNSETPGNGKPSETL</sequence>
<reference evidence="7" key="1">
    <citation type="submission" date="2020-10" db="EMBL/GenBank/DDBJ databases">
        <authorList>
            <person name="Gilroy R."/>
        </authorList>
    </citation>
    <scope>NUCLEOTIDE SEQUENCE</scope>
    <source>
        <strain evidence="7">CHK180-2868</strain>
    </source>
</reference>
<evidence type="ECO:0000256" key="2">
    <source>
        <dbReference type="ARBA" id="ARBA00022630"/>
    </source>
</evidence>
<keyword evidence="4" id="KW-0560">Oxidoreductase</keyword>
<evidence type="ECO:0000313" key="8">
    <source>
        <dbReference type="Proteomes" id="UP000824250"/>
    </source>
</evidence>
<evidence type="ECO:0000259" key="6">
    <source>
        <dbReference type="Pfam" id="PF00881"/>
    </source>
</evidence>
<evidence type="ECO:0000313" key="7">
    <source>
        <dbReference type="EMBL" id="HIR06076.1"/>
    </source>
</evidence>
<keyword evidence="2" id="KW-0285">Flavoprotein</keyword>
<dbReference type="GO" id="GO:0016491">
    <property type="term" value="F:oxidoreductase activity"/>
    <property type="evidence" value="ECO:0007669"/>
    <property type="project" value="UniProtKB-KW"/>
</dbReference>
<dbReference type="PANTHER" id="PTHR43425">
    <property type="entry name" value="OXYGEN-INSENSITIVE NADPH NITROREDUCTASE"/>
    <property type="match status" value="1"/>
</dbReference>
<protein>
    <submittedName>
        <fullName evidence="7">Nitroreductase family protein</fullName>
    </submittedName>
</protein>
<accession>A0A9D1D5D5</accession>
<proteinExistence type="inferred from homology"/>
<gene>
    <name evidence="7" type="ORF">IAB28_08955</name>
</gene>